<feature type="transmembrane region" description="Helical" evidence="9">
    <location>
        <begin position="364"/>
        <end position="386"/>
    </location>
</feature>
<keyword evidence="4" id="KW-0677">Repeat</keyword>
<keyword evidence="3 9" id="KW-0812">Transmembrane</keyword>
<dbReference type="GO" id="GO:0042626">
    <property type="term" value="F:ATPase-coupled transmembrane transporter activity"/>
    <property type="evidence" value="ECO:0007669"/>
    <property type="project" value="TreeGrafter"/>
</dbReference>
<evidence type="ECO:0000256" key="1">
    <source>
        <dbReference type="ARBA" id="ARBA00004128"/>
    </source>
</evidence>
<dbReference type="SMART" id="SM00382">
    <property type="entry name" value="AAA"/>
    <property type="match status" value="1"/>
</dbReference>
<gene>
    <name evidence="11" type="ORF">H310_14570</name>
</gene>
<dbReference type="Pfam" id="PF00005">
    <property type="entry name" value="ABC_tran"/>
    <property type="match status" value="1"/>
</dbReference>
<keyword evidence="8 9" id="KW-0472">Membrane</keyword>
<dbReference type="InterPro" id="IPR003593">
    <property type="entry name" value="AAA+_ATPase"/>
</dbReference>
<feature type="domain" description="ABC transporter" evidence="10">
    <location>
        <begin position="38"/>
        <end position="273"/>
    </location>
</feature>
<dbReference type="PROSITE" id="PS00211">
    <property type="entry name" value="ABC_TRANSPORTER_1"/>
    <property type="match status" value="1"/>
</dbReference>
<dbReference type="PROSITE" id="PS50893">
    <property type="entry name" value="ABC_TRANSPORTER_2"/>
    <property type="match status" value="1"/>
</dbReference>
<protein>
    <recommendedName>
        <fullName evidence="10">ABC transporter domain-containing protein</fullName>
    </recommendedName>
</protein>
<dbReference type="FunFam" id="3.40.50.300:FF:000997">
    <property type="entry name" value="Multidrug resistance-associated protein 1"/>
    <property type="match status" value="1"/>
</dbReference>
<dbReference type="STRING" id="157072.A0A024TAN0"/>
<evidence type="ECO:0000313" key="11">
    <source>
        <dbReference type="EMBL" id="ETV90676.1"/>
    </source>
</evidence>
<name>A0A024TAN0_9STRA</name>
<dbReference type="Gene3D" id="3.40.50.300">
    <property type="entry name" value="P-loop containing nucleotide triphosphate hydrolases"/>
    <property type="match status" value="1"/>
</dbReference>
<keyword evidence="6" id="KW-0067">ATP-binding</keyword>
<dbReference type="InterPro" id="IPR017871">
    <property type="entry name" value="ABC_transporter-like_CS"/>
</dbReference>
<proteinExistence type="predicted"/>
<evidence type="ECO:0000256" key="6">
    <source>
        <dbReference type="ARBA" id="ARBA00022840"/>
    </source>
</evidence>
<dbReference type="PANTHER" id="PTHR24223:SF443">
    <property type="entry name" value="MULTIDRUG-RESISTANCE LIKE PROTEIN 1, ISOFORM I"/>
    <property type="match status" value="1"/>
</dbReference>
<dbReference type="RefSeq" id="XP_008880673.1">
    <property type="nucleotide sequence ID" value="XM_008882451.1"/>
</dbReference>
<evidence type="ECO:0000256" key="2">
    <source>
        <dbReference type="ARBA" id="ARBA00022448"/>
    </source>
</evidence>
<dbReference type="SUPFAM" id="SSF52540">
    <property type="entry name" value="P-loop containing nucleoside triphosphate hydrolases"/>
    <property type="match status" value="1"/>
</dbReference>
<accession>A0A024TAN0</accession>
<evidence type="ECO:0000256" key="5">
    <source>
        <dbReference type="ARBA" id="ARBA00022741"/>
    </source>
</evidence>
<reference evidence="11" key="1">
    <citation type="submission" date="2013-12" db="EMBL/GenBank/DDBJ databases">
        <title>The Genome Sequence of Aphanomyces invadans NJM9701.</title>
        <authorList>
            <consortium name="The Broad Institute Genomics Platform"/>
            <person name="Russ C."/>
            <person name="Tyler B."/>
            <person name="van West P."/>
            <person name="Dieguez-Uribeondo J."/>
            <person name="Young S.K."/>
            <person name="Zeng Q."/>
            <person name="Gargeya S."/>
            <person name="Fitzgerald M."/>
            <person name="Abouelleil A."/>
            <person name="Alvarado L."/>
            <person name="Chapman S.B."/>
            <person name="Gainer-Dewar J."/>
            <person name="Goldberg J."/>
            <person name="Griggs A."/>
            <person name="Gujja S."/>
            <person name="Hansen M."/>
            <person name="Howarth C."/>
            <person name="Imamovic A."/>
            <person name="Ireland A."/>
            <person name="Larimer J."/>
            <person name="McCowan C."/>
            <person name="Murphy C."/>
            <person name="Pearson M."/>
            <person name="Poon T.W."/>
            <person name="Priest M."/>
            <person name="Roberts A."/>
            <person name="Saif S."/>
            <person name="Shea T."/>
            <person name="Sykes S."/>
            <person name="Wortman J."/>
            <person name="Nusbaum C."/>
            <person name="Birren B."/>
        </authorList>
    </citation>
    <scope>NUCLEOTIDE SEQUENCE [LARGE SCALE GENOMIC DNA]</scope>
    <source>
        <strain evidence="11">NJM9701</strain>
    </source>
</reference>
<dbReference type="GO" id="GO:0005774">
    <property type="term" value="C:vacuolar membrane"/>
    <property type="evidence" value="ECO:0007669"/>
    <property type="project" value="UniProtKB-SubCell"/>
</dbReference>
<dbReference type="InterPro" id="IPR027417">
    <property type="entry name" value="P-loop_NTPase"/>
</dbReference>
<keyword evidence="7 9" id="KW-1133">Transmembrane helix</keyword>
<sequence length="387" mass="41357">MCASEAVASCARVGKFMAAKEVATQAAIQASDDGCVKVEFQNAHFSWSHEGSCSTSITSPVPMTLKDITLTLVPKTLTIVVGPVGSGKSSLVSAILGEIHQVGGTRTVAGRVAYANQEAWIQHATLQNNILFTADMHADKYDRVLSACQLKPDLAMLPDGDQTEIGERGINLSGGQKARVSLARAMYRSDAADLILLDDPLSALDVHVAGAVFRECVQGMLQDKTVVLVLNSHYHFLPHADRVVVMEDGAIVGDGSFDSIKDAFPHLMSSSDKVDASPPTHAATQPTVSAQVKGGELMTKEERRVGNVMFATYASYFSASGWNQWLVVAAIAAAYTLSQADLTMADWFMGYWAKHPGNNGSSTVTYVVLAAMAMVLVWGRSLFVLLS</sequence>
<dbReference type="PANTHER" id="PTHR24223">
    <property type="entry name" value="ATP-BINDING CASSETTE SUB-FAMILY C"/>
    <property type="match status" value="1"/>
</dbReference>
<dbReference type="GO" id="GO:0005524">
    <property type="term" value="F:ATP binding"/>
    <property type="evidence" value="ECO:0007669"/>
    <property type="project" value="UniProtKB-KW"/>
</dbReference>
<dbReference type="AlphaFoldDB" id="A0A024TAN0"/>
<organism evidence="11">
    <name type="scientific">Aphanomyces invadans</name>
    <dbReference type="NCBI Taxonomy" id="157072"/>
    <lineage>
        <taxon>Eukaryota</taxon>
        <taxon>Sar</taxon>
        <taxon>Stramenopiles</taxon>
        <taxon>Oomycota</taxon>
        <taxon>Saprolegniomycetes</taxon>
        <taxon>Saprolegniales</taxon>
        <taxon>Verrucalvaceae</taxon>
        <taxon>Aphanomyces</taxon>
    </lineage>
</organism>
<keyword evidence="2" id="KW-0813">Transport</keyword>
<dbReference type="OrthoDB" id="127836at2759"/>
<keyword evidence="5" id="KW-0547">Nucleotide-binding</keyword>
<dbReference type="InterPro" id="IPR050173">
    <property type="entry name" value="ABC_transporter_C-like"/>
</dbReference>
<dbReference type="VEuPathDB" id="FungiDB:H310_14570"/>
<dbReference type="InterPro" id="IPR003439">
    <property type="entry name" value="ABC_transporter-like_ATP-bd"/>
</dbReference>
<dbReference type="eggNOG" id="KOG0054">
    <property type="taxonomic scope" value="Eukaryota"/>
</dbReference>
<dbReference type="CDD" id="cd03250">
    <property type="entry name" value="ABCC_MRP_domain1"/>
    <property type="match status" value="1"/>
</dbReference>
<dbReference type="GeneID" id="20091620"/>
<evidence type="ECO:0000256" key="9">
    <source>
        <dbReference type="SAM" id="Phobius"/>
    </source>
</evidence>
<comment type="subcellular location">
    <subcellularLocation>
        <location evidence="1">Vacuole membrane</location>
        <topology evidence="1">Multi-pass membrane protein</topology>
    </subcellularLocation>
</comment>
<dbReference type="EMBL" id="KI914026">
    <property type="protein sequence ID" value="ETV90676.1"/>
    <property type="molecule type" value="Genomic_DNA"/>
</dbReference>
<evidence type="ECO:0000259" key="10">
    <source>
        <dbReference type="PROSITE" id="PS50893"/>
    </source>
</evidence>
<dbReference type="GO" id="GO:0016887">
    <property type="term" value="F:ATP hydrolysis activity"/>
    <property type="evidence" value="ECO:0007669"/>
    <property type="project" value="InterPro"/>
</dbReference>
<evidence type="ECO:0000256" key="7">
    <source>
        <dbReference type="ARBA" id="ARBA00022989"/>
    </source>
</evidence>
<evidence type="ECO:0000256" key="3">
    <source>
        <dbReference type="ARBA" id="ARBA00022692"/>
    </source>
</evidence>
<evidence type="ECO:0000256" key="8">
    <source>
        <dbReference type="ARBA" id="ARBA00023136"/>
    </source>
</evidence>
<evidence type="ECO:0000256" key="4">
    <source>
        <dbReference type="ARBA" id="ARBA00022737"/>
    </source>
</evidence>